<feature type="compositionally biased region" description="Basic residues" evidence="1">
    <location>
        <begin position="72"/>
        <end position="83"/>
    </location>
</feature>
<organism evidence="2 3">
    <name type="scientific">Monilinia fructigena</name>
    <dbReference type="NCBI Taxonomy" id="38457"/>
    <lineage>
        <taxon>Eukaryota</taxon>
        <taxon>Fungi</taxon>
        <taxon>Dikarya</taxon>
        <taxon>Ascomycota</taxon>
        <taxon>Pezizomycotina</taxon>
        <taxon>Leotiomycetes</taxon>
        <taxon>Helotiales</taxon>
        <taxon>Sclerotiniaceae</taxon>
        <taxon>Monilinia</taxon>
    </lineage>
</organism>
<feature type="region of interest" description="Disordered" evidence="1">
    <location>
        <begin position="62"/>
        <end position="83"/>
    </location>
</feature>
<dbReference type="Proteomes" id="UP000249056">
    <property type="component" value="Unassembled WGS sequence"/>
</dbReference>
<dbReference type="OrthoDB" id="423559at2759"/>
<proteinExistence type="predicted"/>
<sequence>MLPRKIINPLMPRAPAEYNQPATFGSLPKSYGGFQSPNYNEPHVYVDPAKAQEDLKALLEGVIEEEEDAKPRTRSRRKKKDAE</sequence>
<dbReference type="AlphaFoldDB" id="A0A395J444"/>
<name>A0A395J444_9HELO</name>
<comment type="caution">
    <text evidence="2">The sequence shown here is derived from an EMBL/GenBank/DDBJ whole genome shotgun (WGS) entry which is preliminary data.</text>
</comment>
<gene>
    <name evidence="2" type="ORF">DID88_007900</name>
</gene>
<evidence type="ECO:0000313" key="3">
    <source>
        <dbReference type="Proteomes" id="UP000249056"/>
    </source>
</evidence>
<dbReference type="EMBL" id="QKRW01000004">
    <property type="protein sequence ID" value="RAL67121.1"/>
    <property type="molecule type" value="Genomic_DNA"/>
</dbReference>
<protein>
    <submittedName>
        <fullName evidence="2">Uncharacterized protein</fullName>
    </submittedName>
</protein>
<accession>A0A395J444</accession>
<keyword evidence="3" id="KW-1185">Reference proteome</keyword>
<reference evidence="2 3" key="1">
    <citation type="submission" date="2018-06" db="EMBL/GenBank/DDBJ databases">
        <title>Genome Sequence of the Brown Rot Fungal Pathogen Monilinia fructigena.</title>
        <authorList>
            <person name="Landi L."/>
            <person name="De Miccolis Angelini R.M."/>
            <person name="Pollastro S."/>
            <person name="Abate D."/>
            <person name="Faretra F."/>
            <person name="Romanazzi G."/>
        </authorList>
    </citation>
    <scope>NUCLEOTIDE SEQUENCE [LARGE SCALE GENOMIC DNA]</scope>
    <source>
        <strain evidence="2 3">Mfrg269</strain>
    </source>
</reference>
<evidence type="ECO:0000256" key="1">
    <source>
        <dbReference type="SAM" id="MobiDB-lite"/>
    </source>
</evidence>
<evidence type="ECO:0000313" key="2">
    <source>
        <dbReference type="EMBL" id="RAL67121.1"/>
    </source>
</evidence>